<reference evidence="3" key="4">
    <citation type="submission" date="2016-11" db="EMBL/GenBank/DDBJ databases">
        <authorList>
            <person name="Varghese N."/>
            <person name="Submissions S."/>
        </authorList>
    </citation>
    <scope>NUCLEOTIDE SEQUENCE</scope>
    <source>
        <strain evidence="3">DSM 1682</strain>
    </source>
</reference>
<feature type="domain" description="HPr" evidence="1">
    <location>
        <begin position="1"/>
        <end position="80"/>
    </location>
</feature>
<reference evidence="4" key="2">
    <citation type="submission" date="2016-01" db="EMBL/GenBank/DDBJ databases">
        <authorList>
            <person name="Poehlein A."/>
            <person name="Schlien K."/>
            <person name="Gottschalk G."/>
            <person name="Buckel W."/>
            <person name="Daniel R."/>
        </authorList>
    </citation>
    <scope>NUCLEOTIDE SEQUENCE [LARGE SCALE GENOMIC DNA]</scope>
    <source>
        <strain evidence="4">X2</strain>
    </source>
</reference>
<organism evidence="3 5">
    <name type="scientific">Anaerotignum propionicum DSM 1682</name>
    <dbReference type="NCBI Taxonomy" id="991789"/>
    <lineage>
        <taxon>Bacteria</taxon>
        <taxon>Bacillati</taxon>
        <taxon>Bacillota</taxon>
        <taxon>Clostridia</taxon>
        <taxon>Lachnospirales</taxon>
        <taxon>Anaerotignaceae</taxon>
        <taxon>Anaerotignum</taxon>
    </lineage>
</organism>
<dbReference type="Proteomes" id="UP000184204">
    <property type="component" value="Unassembled WGS sequence"/>
</dbReference>
<evidence type="ECO:0000313" key="2">
    <source>
        <dbReference type="EMBL" id="AMJ41130.1"/>
    </source>
</evidence>
<dbReference type="Pfam" id="PF00381">
    <property type="entry name" value="PTS-HPr"/>
    <property type="match status" value="1"/>
</dbReference>
<dbReference type="InterPro" id="IPR035895">
    <property type="entry name" value="HPr-like_sf"/>
</dbReference>
<protein>
    <submittedName>
        <fullName evidence="3">Catabolite repression HPr-like protein</fullName>
    </submittedName>
    <submittedName>
        <fullName evidence="2">HPr-like protein Crh</fullName>
    </submittedName>
</protein>
<reference evidence="2 4" key="1">
    <citation type="journal article" date="2016" name="Genome Announc.">
        <title>Complete Genome Sequence of the Amino Acid-Fermenting Clostridium propionicum X2 (DSM 1682).</title>
        <authorList>
            <person name="Poehlein A."/>
            <person name="Schlien K."/>
            <person name="Chowdhury N.P."/>
            <person name="Gottschalk G."/>
            <person name="Buckel W."/>
            <person name="Daniel R."/>
        </authorList>
    </citation>
    <scope>NUCLEOTIDE SEQUENCE [LARGE SCALE GENOMIC DNA]</scope>
    <source>
        <strain evidence="2 4">X2</strain>
    </source>
</reference>
<sequence length="80" mass="8562">MTQRTVTIKTSLDARQAAYFVQTASKFNAEIQVSIDEKKINAKSIMGTIALNMKEGQTATIIADGADEALAVEELAAVLC</sequence>
<dbReference type="SUPFAM" id="SSF55594">
    <property type="entry name" value="HPr-like"/>
    <property type="match status" value="1"/>
</dbReference>
<dbReference type="InterPro" id="IPR000032">
    <property type="entry name" value="HPr-like"/>
</dbReference>
<gene>
    <name evidence="2" type="primary">crh</name>
    <name evidence="2" type="ORF">CPRO_15370</name>
    <name evidence="3" type="ORF">SAMN02745151_01347</name>
</gene>
<evidence type="ECO:0000313" key="3">
    <source>
        <dbReference type="EMBL" id="SHE64238.1"/>
    </source>
</evidence>
<evidence type="ECO:0000313" key="4">
    <source>
        <dbReference type="Proteomes" id="UP000068026"/>
    </source>
</evidence>
<dbReference type="InterPro" id="IPR050399">
    <property type="entry name" value="HPr"/>
</dbReference>
<keyword evidence="4" id="KW-1185">Reference proteome</keyword>
<dbReference type="AlphaFoldDB" id="A0A0X1U851"/>
<dbReference type="NCBIfam" id="TIGR01003">
    <property type="entry name" value="PTS_HPr_family"/>
    <property type="match status" value="1"/>
</dbReference>
<dbReference type="EMBL" id="FQUA01000004">
    <property type="protein sequence ID" value="SHE64238.1"/>
    <property type="molecule type" value="Genomic_DNA"/>
</dbReference>
<dbReference type="KEGG" id="cpro:CPRO_15370"/>
<dbReference type="PRINTS" id="PR00107">
    <property type="entry name" value="PHOSPHOCPHPR"/>
</dbReference>
<dbReference type="CDD" id="cd00367">
    <property type="entry name" value="PTS-HPr_like"/>
    <property type="match status" value="1"/>
</dbReference>
<dbReference type="PANTHER" id="PTHR33705">
    <property type="entry name" value="PHOSPHOCARRIER PROTEIN HPR"/>
    <property type="match status" value="1"/>
</dbReference>
<dbReference type="EMBL" id="CP014223">
    <property type="protein sequence ID" value="AMJ41130.1"/>
    <property type="molecule type" value="Genomic_DNA"/>
</dbReference>
<name>A0A0X1U851_ANAPI</name>
<accession>A0A0X1U851</accession>
<evidence type="ECO:0000259" key="1">
    <source>
        <dbReference type="PROSITE" id="PS51350"/>
    </source>
</evidence>
<dbReference type="PROSITE" id="PS51350">
    <property type="entry name" value="PTS_HPR_DOM"/>
    <property type="match status" value="1"/>
</dbReference>
<dbReference type="PANTHER" id="PTHR33705:SF5">
    <property type="entry name" value="HPR-LIKE PROTEIN CRH"/>
    <property type="match status" value="1"/>
</dbReference>
<dbReference type="OrthoDB" id="9809047at2"/>
<reference evidence="5" key="3">
    <citation type="submission" date="2016-11" db="EMBL/GenBank/DDBJ databases">
        <authorList>
            <person name="Jaros S."/>
            <person name="Januszkiewicz K."/>
            <person name="Wedrychowicz H."/>
        </authorList>
    </citation>
    <scope>NUCLEOTIDE SEQUENCE [LARGE SCALE GENOMIC DNA]</scope>
    <source>
        <strain evidence="5">DSM 1682</strain>
    </source>
</reference>
<evidence type="ECO:0000313" key="5">
    <source>
        <dbReference type="Proteomes" id="UP000184204"/>
    </source>
</evidence>
<dbReference type="RefSeq" id="WP_066049829.1">
    <property type="nucleotide sequence ID" value="NZ_CP014223.1"/>
</dbReference>
<proteinExistence type="predicted"/>
<dbReference type="Gene3D" id="3.30.1340.10">
    <property type="entry name" value="HPr-like"/>
    <property type="match status" value="1"/>
</dbReference>
<dbReference type="Proteomes" id="UP000068026">
    <property type="component" value="Chromosome"/>
</dbReference>